<dbReference type="InterPro" id="IPR051550">
    <property type="entry name" value="SCF-Subunits/Alg-Epimerases"/>
</dbReference>
<dbReference type="PANTHER" id="PTHR22990">
    <property type="entry name" value="F-BOX ONLY PROTEIN"/>
    <property type="match status" value="1"/>
</dbReference>
<evidence type="ECO:0000256" key="1">
    <source>
        <dbReference type="ARBA" id="ARBA00004906"/>
    </source>
</evidence>
<keyword evidence="2" id="KW-0677">Repeat</keyword>
<evidence type="ECO:0000259" key="5">
    <source>
        <dbReference type="Pfam" id="PF05048"/>
    </source>
</evidence>
<dbReference type="EMBL" id="FUZF01000006">
    <property type="protein sequence ID" value="SKB67915.1"/>
    <property type="molecule type" value="Genomic_DNA"/>
</dbReference>
<dbReference type="SUPFAM" id="SSF51126">
    <property type="entry name" value="Pectin lyase-like"/>
    <property type="match status" value="1"/>
</dbReference>
<dbReference type="OrthoDB" id="9767990at2"/>
<keyword evidence="3" id="KW-0833">Ubl conjugation pathway</keyword>
<protein>
    <submittedName>
        <fullName evidence="6">Nitrous oxidase accessory protein</fullName>
    </submittedName>
</protein>
<comment type="pathway">
    <text evidence="1">Protein modification; protein ubiquitination.</text>
</comment>
<dbReference type="RefSeq" id="WP_079642783.1">
    <property type="nucleotide sequence ID" value="NZ_FUZF01000006.1"/>
</dbReference>
<sequence>MKNFYLLKRVLFLFICLLACGALSATTIKVGNNQSVKTIKQAVLIARSGDTILVEKGIYKEGNITIDKPLTLLGNDLPTIDGEKKHEPISIKSPSVTIKGFYIKSSGQSSLTDIAGIKVYNTAHITISDNKLEDNFFGIYFQASKHCKAENNTIVAFGTTEQLSGNGIHAWKSDSLSINNNSIMGHRDGVYLEFVTHTHVENNRSKNNIRYGLHFMFSHDNAYLHNEFTHNGAGVAVMYTKRVRMEHNIFNENWGDSAYGLLLKDITDSEIKNNRFIKNTTAIFMEGSNRIHIENNQIEGNGWALKIQASCEDNMLTNNNFINNTFDVATNNLILTQNTFIKNYWDKYEGYDLNKDGLGDVPYRPISLFSVIVEQYPMTMLLFRSFISKLLDRTERVMPSLTPENLKDDNPYMKPIAV</sequence>
<evidence type="ECO:0000313" key="6">
    <source>
        <dbReference type="EMBL" id="SKB67915.1"/>
    </source>
</evidence>
<dbReference type="SMART" id="SM00710">
    <property type="entry name" value="PbH1"/>
    <property type="match status" value="10"/>
</dbReference>
<dbReference type="NCBIfam" id="TIGR04247">
    <property type="entry name" value="NosD_copper_fam"/>
    <property type="match status" value="1"/>
</dbReference>
<feature type="signal peptide" evidence="4">
    <location>
        <begin position="1"/>
        <end position="24"/>
    </location>
</feature>
<name>A0A1T5D8B4_9SPHI</name>
<dbReference type="InterPro" id="IPR006626">
    <property type="entry name" value="PbH1"/>
</dbReference>
<keyword evidence="4" id="KW-0732">Signal</keyword>
<dbReference type="Pfam" id="PF05048">
    <property type="entry name" value="NosD"/>
    <property type="match status" value="2"/>
</dbReference>
<evidence type="ECO:0000256" key="4">
    <source>
        <dbReference type="SAM" id="SignalP"/>
    </source>
</evidence>
<dbReference type="InterPro" id="IPR011050">
    <property type="entry name" value="Pectin_lyase_fold/virulence"/>
</dbReference>
<dbReference type="AlphaFoldDB" id="A0A1T5D8B4"/>
<accession>A0A1T5D8B4</accession>
<organism evidence="6 7">
    <name type="scientific">Sphingobacterium nematocida</name>
    <dbReference type="NCBI Taxonomy" id="1513896"/>
    <lineage>
        <taxon>Bacteria</taxon>
        <taxon>Pseudomonadati</taxon>
        <taxon>Bacteroidota</taxon>
        <taxon>Sphingobacteriia</taxon>
        <taxon>Sphingobacteriales</taxon>
        <taxon>Sphingobacteriaceae</taxon>
        <taxon>Sphingobacterium</taxon>
    </lineage>
</organism>
<dbReference type="NCBIfam" id="TIGR03804">
    <property type="entry name" value="para_beta_helix"/>
    <property type="match status" value="2"/>
</dbReference>
<feature type="chain" id="PRO_5013024446" evidence="4">
    <location>
        <begin position="25"/>
        <end position="418"/>
    </location>
</feature>
<dbReference type="InterPro" id="IPR007742">
    <property type="entry name" value="NosD_dom"/>
</dbReference>
<keyword evidence="7" id="KW-1185">Reference proteome</keyword>
<dbReference type="InterPro" id="IPR022441">
    <property type="entry name" value="Para_beta_helix_rpt-2"/>
</dbReference>
<feature type="domain" description="Periplasmic copper-binding protein NosD beta helix" evidence="5">
    <location>
        <begin position="164"/>
        <end position="350"/>
    </location>
</feature>
<dbReference type="InterPro" id="IPR012334">
    <property type="entry name" value="Pectin_lyas_fold"/>
</dbReference>
<dbReference type="PANTHER" id="PTHR22990:SF15">
    <property type="entry name" value="F-BOX ONLY PROTEIN 10"/>
    <property type="match status" value="1"/>
</dbReference>
<evidence type="ECO:0000256" key="2">
    <source>
        <dbReference type="ARBA" id="ARBA00022737"/>
    </source>
</evidence>
<dbReference type="InterPro" id="IPR026464">
    <property type="entry name" value="NosD_copper_fam"/>
</dbReference>
<dbReference type="Proteomes" id="UP000190150">
    <property type="component" value="Unassembled WGS sequence"/>
</dbReference>
<feature type="domain" description="Periplasmic copper-binding protein NosD beta helix" evidence="5">
    <location>
        <begin position="49"/>
        <end position="155"/>
    </location>
</feature>
<gene>
    <name evidence="6" type="ORF">SAMN05660841_01835</name>
</gene>
<evidence type="ECO:0000313" key="7">
    <source>
        <dbReference type="Proteomes" id="UP000190150"/>
    </source>
</evidence>
<proteinExistence type="predicted"/>
<evidence type="ECO:0000256" key="3">
    <source>
        <dbReference type="ARBA" id="ARBA00022786"/>
    </source>
</evidence>
<dbReference type="Gene3D" id="2.160.20.10">
    <property type="entry name" value="Single-stranded right-handed beta-helix, Pectin lyase-like"/>
    <property type="match status" value="1"/>
</dbReference>
<dbReference type="STRING" id="1513896.SAMN05660841_01835"/>
<reference evidence="7" key="1">
    <citation type="submission" date="2017-02" db="EMBL/GenBank/DDBJ databases">
        <authorList>
            <person name="Varghese N."/>
            <person name="Submissions S."/>
        </authorList>
    </citation>
    <scope>NUCLEOTIDE SEQUENCE [LARGE SCALE GENOMIC DNA]</scope>
    <source>
        <strain evidence="7">DSM 24091</strain>
    </source>
</reference>